<dbReference type="EMBL" id="WHVB01000002">
    <property type="protein sequence ID" value="KAF8486193.1"/>
    <property type="molecule type" value="Genomic_DNA"/>
</dbReference>
<feature type="binding site" evidence="1">
    <location>
        <position position="381"/>
    </location>
    <ligand>
        <name>ATP</name>
        <dbReference type="ChEBI" id="CHEBI:30616"/>
    </ligand>
</feature>
<gene>
    <name evidence="3" type="ORF">DFH94DRAFT_791517</name>
</gene>
<sequence length="530" mass="59927">MSRLHDVLVEHAKFPFPHPDEFRPVNTTDISYFEVGLLRQDWRAKYAVQDDALIRKLCDSLQTILGDTLLAADAENHLLANFSPRLQSDVYGENEEWFENPSEVQSRTLLELGVYRAARACLSIFGDHRFKTAKEHSIEGGTSRVDYVVLVDNDRKVLCEAKLPSVMRKVGKLLPQRGFELRWIHNQSLAALYLGLRQMEWLFLTCHNYWIVCRLVRDDNHPFLAYLPMISIKDSSEPFRAFLGSILSIIEGEPVEPSQFDPSMQLDTIMEDTDDGPLPEDDIDDGSGVYQSSNDDLAQAAHENINPGLMITSSSPDSPESFQLWVHLDALSNNTLALPMSDRNDLNGKQRLWLTRFVGSGSTGRVWQCHFDDSDDLFAVKIVELLCPSDADSRQRLQNEFNMYLALEAAYKSGQLCDRIAPHCYGAYEGDGVNIIILGLCDGVLNAWDELSAPEQAQVYKLVQDLHSIGILHGDLEPQNVMRAIGGGFHLIDFSQSTRHNCKENVVQNAETIYVLNCRICETHYGIRYL</sequence>
<dbReference type="InterPro" id="IPR011009">
    <property type="entry name" value="Kinase-like_dom_sf"/>
</dbReference>
<reference evidence="3" key="1">
    <citation type="submission" date="2019-10" db="EMBL/GenBank/DDBJ databases">
        <authorList>
            <consortium name="DOE Joint Genome Institute"/>
            <person name="Kuo A."/>
            <person name="Miyauchi S."/>
            <person name="Kiss E."/>
            <person name="Drula E."/>
            <person name="Kohler A."/>
            <person name="Sanchez-Garcia M."/>
            <person name="Andreopoulos B."/>
            <person name="Barry K.W."/>
            <person name="Bonito G."/>
            <person name="Buee M."/>
            <person name="Carver A."/>
            <person name="Chen C."/>
            <person name="Cichocki N."/>
            <person name="Clum A."/>
            <person name="Culley D."/>
            <person name="Crous P.W."/>
            <person name="Fauchery L."/>
            <person name="Girlanda M."/>
            <person name="Hayes R."/>
            <person name="Keri Z."/>
            <person name="LaButti K."/>
            <person name="Lipzen A."/>
            <person name="Lombard V."/>
            <person name="Magnuson J."/>
            <person name="Maillard F."/>
            <person name="Morin E."/>
            <person name="Murat C."/>
            <person name="Nolan M."/>
            <person name="Ohm R."/>
            <person name="Pangilinan J."/>
            <person name="Pereira M."/>
            <person name="Perotto S."/>
            <person name="Peter M."/>
            <person name="Riley R."/>
            <person name="Sitrit Y."/>
            <person name="Stielow B."/>
            <person name="Szollosi G."/>
            <person name="Zifcakova L."/>
            <person name="Stursova M."/>
            <person name="Spatafora J.W."/>
            <person name="Tedersoo L."/>
            <person name="Vaario L.-M."/>
            <person name="Yamada A."/>
            <person name="Yan M."/>
            <person name="Wang P."/>
            <person name="Xu J."/>
            <person name="Bruns T."/>
            <person name="Baldrian P."/>
            <person name="Vilgalys R."/>
            <person name="Henrissat B."/>
            <person name="Grigoriev I.V."/>
            <person name="Hibbett D."/>
            <person name="Nagy L.G."/>
            <person name="Martin F.M."/>
        </authorList>
    </citation>
    <scope>NUCLEOTIDE SEQUENCE</scope>
    <source>
        <strain evidence="3">Prilba</strain>
    </source>
</reference>
<dbReference type="OrthoDB" id="427969at2759"/>
<dbReference type="Proteomes" id="UP000759537">
    <property type="component" value="Unassembled WGS sequence"/>
</dbReference>
<protein>
    <recommendedName>
        <fullName evidence="2">Protein kinase domain-containing protein</fullName>
    </recommendedName>
</protein>
<evidence type="ECO:0000259" key="2">
    <source>
        <dbReference type="PROSITE" id="PS50011"/>
    </source>
</evidence>
<keyword evidence="1" id="KW-0067">ATP-binding</keyword>
<proteinExistence type="predicted"/>
<dbReference type="InterPro" id="IPR017441">
    <property type="entry name" value="Protein_kinase_ATP_BS"/>
</dbReference>
<dbReference type="SUPFAM" id="SSF56112">
    <property type="entry name" value="Protein kinase-like (PK-like)"/>
    <property type="match status" value="1"/>
</dbReference>
<dbReference type="PANTHER" id="PTHR24361">
    <property type="entry name" value="MITOGEN-ACTIVATED KINASE KINASE KINASE"/>
    <property type="match status" value="1"/>
</dbReference>
<dbReference type="Gene3D" id="1.10.510.10">
    <property type="entry name" value="Transferase(Phosphotransferase) domain 1"/>
    <property type="match status" value="1"/>
</dbReference>
<dbReference type="PROSITE" id="PS00107">
    <property type="entry name" value="PROTEIN_KINASE_ATP"/>
    <property type="match status" value="1"/>
</dbReference>
<dbReference type="Pfam" id="PF00069">
    <property type="entry name" value="Pkinase"/>
    <property type="match status" value="1"/>
</dbReference>
<evidence type="ECO:0000256" key="1">
    <source>
        <dbReference type="PROSITE-ProRule" id="PRU10141"/>
    </source>
</evidence>
<dbReference type="GO" id="GO:0005737">
    <property type="term" value="C:cytoplasm"/>
    <property type="evidence" value="ECO:0007669"/>
    <property type="project" value="TreeGrafter"/>
</dbReference>
<keyword evidence="1" id="KW-0547">Nucleotide-binding</keyword>
<dbReference type="InterPro" id="IPR000719">
    <property type="entry name" value="Prot_kinase_dom"/>
</dbReference>
<feature type="domain" description="Protein kinase" evidence="2">
    <location>
        <begin position="352"/>
        <end position="530"/>
    </location>
</feature>
<dbReference type="AlphaFoldDB" id="A0A9P5N4N1"/>
<dbReference type="GO" id="GO:0005524">
    <property type="term" value="F:ATP binding"/>
    <property type="evidence" value="ECO:0007669"/>
    <property type="project" value="UniProtKB-UniRule"/>
</dbReference>
<name>A0A9P5N4N1_9AGAM</name>
<dbReference type="GO" id="GO:0004674">
    <property type="term" value="F:protein serine/threonine kinase activity"/>
    <property type="evidence" value="ECO:0007669"/>
    <property type="project" value="TreeGrafter"/>
</dbReference>
<evidence type="ECO:0000313" key="3">
    <source>
        <dbReference type="EMBL" id="KAF8486193.1"/>
    </source>
</evidence>
<comment type="caution">
    <text evidence="3">The sequence shown here is derived from an EMBL/GenBank/DDBJ whole genome shotgun (WGS) entry which is preliminary data.</text>
</comment>
<organism evidence="3 4">
    <name type="scientific">Russula ochroleuca</name>
    <dbReference type="NCBI Taxonomy" id="152965"/>
    <lineage>
        <taxon>Eukaryota</taxon>
        <taxon>Fungi</taxon>
        <taxon>Dikarya</taxon>
        <taxon>Basidiomycota</taxon>
        <taxon>Agaricomycotina</taxon>
        <taxon>Agaricomycetes</taxon>
        <taxon>Russulales</taxon>
        <taxon>Russulaceae</taxon>
        <taxon>Russula</taxon>
    </lineage>
</organism>
<dbReference type="PROSITE" id="PS50011">
    <property type="entry name" value="PROTEIN_KINASE_DOM"/>
    <property type="match status" value="1"/>
</dbReference>
<evidence type="ECO:0000313" key="4">
    <source>
        <dbReference type="Proteomes" id="UP000759537"/>
    </source>
</evidence>
<reference evidence="3" key="2">
    <citation type="journal article" date="2020" name="Nat. Commun.">
        <title>Large-scale genome sequencing of mycorrhizal fungi provides insights into the early evolution of symbiotic traits.</title>
        <authorList>
            <person name="Miyauchi S."/>
            <person name="Kiss E."/>
            <person name="Kuo A."/>
            <person name="Drula E."/>
            <person name="Kohler A."/>
            <person name="Sanchez-Garcia M."/>
            <person name="Morin E."/>
            <person name="Andreopoulos B."/>
            <person name="Barry K.W."/>
            <person name="Bonito G."/>
            <person name="Buee M."/>
            <person name="Carver A."/>
            <person name="Chen C."/>
            <person name="Cichocki N."/>
            <person name="Clum A."/>
            <person name="Culley D."/>
            <person name="Crous P.W."/>
            <person name="Fauchery L."/>
            <person name="Girlanda M."/>
            <person name="Hayes R.D."/>
            <person name="Keri Z."/>
            <person name="LaButti K."/>
            <person name="Lipzen A."/>
            <person name="Lombard V."/>
            <person name="Magnuson J."/>
            <person name="Maillard F."/>
            <person name="Murat C."/>
            <person name="Nolan M."/>
            <person name="Ohm R.A."/>
            <person name="Pangilinan J."/>
            <person name="Pereira M.F."/>
            <person name="Perotto S."/>
            <person name="Peter M."/>
            <person name="Pfister S."/>
            <person name="Riley R."/>
            <person name="Sitrit Y."/>
            <person name="Stielow J.B."/>
            <person name="Szollosi G."/>
            <person name="Zifcakova L."/>
            <person name="Stursova M."/>
            <person name="Spatafora J.W."/>
            <person name="Tedersoo L."/>
            <person name="Vaario L.M."/>
            <person name="Yamada A."/>
            <person name="Yan M."/>
            <person name="Wang P."/>
            <person name="Xu J."/>
            <person name="Bruns T."/>
            <person name="Baldrian P."/>
            <person name="Vilgalys R."/>
            <person name="Dunand C."/>
            <person name="Henrissat B."/>
            <person name="Grigoriev I.V."/>
            <person name="Hibbett D."/>
            <person name="Nagy L.G."/>
            <person name="Martin F.M."/>
        </authorList>
    </citation>
    <scope>NUCLEOTIDE SEQUENCE</scope>
    <source>
        <strain evidence="3">Prilba</strain>
    </source>
</reference>
<accession>A0A9P5N4N1</accession>
<dbReference type="InterPro" id="IPR053235">
    <property type="entry name" value="Ser_Thr_kinase"/>
</dbReference>
<keyword evidence="4" id="KW-1185">Reference proteome</keyword>